<dbReference type="AlphaFoldDB" id="A0A261U4S9"/>
<reference evidence="1 2" key="1">
    <citation type="submission" date="2017-05" db="EMBL/GenBank/DDBJ databases">
        <title>Complete and WGS of Bordetella genogroups.</title>
        <authorList>
            <person name="Spilker T."/>
            <person name="LiPuma J."/>
        </authorList>
    </citation>
    <scope>NUCLEOTIDE SEQUENCE [LARGE SCALE GENOMIC DNA]</scope>
    <source>
        <strain evidence="1 2">AU9919</strain>
    </source>
</reference>
<protein>
    <submittedName>
        <fullName evidence="1">Uncharacterized protein</fullName>
    </submittedName>
</protein>
<evidence type="ECO:0000313" key="2">
    <source>
        <dbReference type="Proteomes" id="UP000216885"/>
    </source>
</evidence>
<accession>A0A261U4S9</accession>
<dbReference type="EMBL" id="NEVQ01000013">
    <property type="protein sequence ID" value="OZI56958.1"/>
    <property type="molecule type" value="Genomic_DNA"/>
</dbReference>
<gene>
    <name evidence="1" type="ORF">CAL20_13240</name>
</gene>
<evidence type="ECO:0000313" key="1">
    <source>
        <dbReference type="EMBL" id="OZI56958.1"/>
    </source>
</evidence>
<keyword evidence="2" id="KW-1185">Reference proteome</keyword>
<name>A0A261U4S9_9BORD</name>
<organism evidence="1 2">
    <name type="scientific">Bordetella genomosp. 4</name>
    <dbReference type="NCBI Taxonomy" id="463044"/>
    <lineage>
        <taxon>Bacteria</taxon>
        <taxon>Pseudomonadati</taxon>
        <taxon>Pseudomonadota</taxon>
        <taxon>Betaproteobacteria</taxon>
        <taxon>Burkholderiales</taxon>
        <taxon>Alcaligenaceae</taxon>
        <taxon>Bordetella</taxon>
    </lineage>
</organism>
<comment type="caution">
    <text evidence="1">The sequence shown here is derived from an EMBL/GenBank/DDBJ whole genome shotgun (WGS) entry which is preliminary data.</text>
</comment>
<sequence>MKRGDSKLKGDLLALRKTPFFDQAWYLEQYPDVRISGLDPALHYLKFGAKEGRDPGPKFSTLEYLRTHAELRDSGENPLLHYIKRNG</sequence>
<dbReference type="Proteomes" id="UP000216885">
    <property type="component" value="Unassembled WGS sequence"/>
</dbReference>
<proteinExistence type="predicted"/>